<feature type="transmembrane region" description="Helical" evidence="6">
    <location>
        <begin position="302"/>
        <end position="323"/>
    </location>
</feature>
<feature type="transmembrane region" description="Helical" evidence="6">
    <location>
        <begin position="88"/>
        <end position="109"/>
    </location>
</feature>
<dbReference type="GO" id="GO:0016020">
    <property type="term" value="C:membrane"/>
    <property type="evidence" value="ECO:0007669"/>
    <property type="project" value="UniProtKB-SubCell"/>
</dbReference>
<dbReference type="InterPro" id="IPR036259">
    <property type="entry name" value="MFS_trans_sf"/>
</dbReference>
<accession>A0A7W8L3M0</accession>
<sequence length="464" mass="49211">MENVGNVLSALEVKRSSRYRAWLLLLLSLIYASSFIDRIFIAVVGQSMKVDMNLSDLQIGVLGGLAFSLFYATLGIPMARLADRMSRVTLISLSIAAWSVMTVLCGTAGNFAQLLLYRLGVGIGEAGSTPTAHSLISDEFPEGRRATALAIYALGPPLGAIGGAIGGGMIAQHFGWRPAFWVVGAPGLILAVIAFLSLREPERGAMDRITAVDAQRNASLGAIAAILLRSPLFVQLLLGTVIGAFAQYGINLFIPAYLTREFGLNAAQAGMMFGLTIGVGGAIGTTLGGWIADRAGSSDKRWYAWVPAWGTLLGFVPMSLAFMQSDWHLAAALLFLATILLSSWNGPTFAAIHGLVAPRMRATTSAFVFLMMNFIGQGGGPTFIGFLSDRIAAHLFTAGDYSKVCRSPHGAHGAIGAVADSPLAHACADASSAGLRYAMLSMSIVLVWAAFHYFLAVRHVEKRH</sequence>
<dbReference type="EMBL" id="JACHDE010000002">
    <property type="protein sequence ID" value="MBB5399847.1"/>
    <property type="molecule type" value="Genomic_DNA"/>
</dbReference>
<gene>
    <name evidence="8" type="ORF">HDG41_001886</name>
</gene>
<evidence type="ECO:0000259" key="7">
    <source>
        <dbReference type="PROSITE" id="PS50850"/>
    </source>
</evidence>
<feature type="domain" description="Major facilitator superfamily (MFS) profile" evidence="7">
    <location>
        <begin position="23"/>
        <end position="461"/>
    </location>
</feature>
<evidence type="ECO:0000256" key="2">
    <source>
        <dbReference type="ARBA" id="ARBA00022448"/>
    </source>
</evidence>
<feature type="transmembrane region" description="Helical" evidence="6">
    <location>
        <begin position="57"/>
        <end position="76"/>
    </location>
</feature>
<keyword evidence="5 6" id="KW-0472">Membrane</keyword>
<comment type="caution">
    <text evidence="8">The sequence shown here is derived from an EMBL/GenBank/DDBJ whole genome shotgun (WGS) entry which is preliminary data.</text>
</comment>
<dbReference type="Proteomes" id="UP000592820">
    <property type="component" value="Unassembled WGS sequence"/>
</dbReference>
<dbReference type="InterPro" id="IPR020846">
    <property type="entry name" value="MFS_dom"/>
</dbReference>
<feature type="transmembrane region" description="Helical" evidence="6">
    <location>
        <begin position="21"/>
        <end position="45"/>
    </location>
</feature>
<feature type="transmembrane region" description="Helical" evidence="6">
    <location>
        <begin position="270"/>
        <end position="290"/>
    </location>
</feature>
<organism evidence="8 9">
    <name type="scientific">Paraburkholderia youngii</name>
    <dbReference type="NCBI Taxonomy" id="2782701"/>
    <lineage>
        <taxon>Bacteria</taxon>
        <taxon>Pseudomonadati</taxon>
        <taxon>Pseudomonadota</taxon>
        <taxon>Betaproteobacteria</taxon>
        <taxon>Burkholderiales</taxon>
        <taxon>Burkholderiaceae</taxon>
        <taxon>Paraburkholderia</taxon>
    </lineage>
</organism>
<evidence type="ECO:0000256" key="5">
    <source>
        <dbReference type="ARBA" id="ARBA00023136"/>
    </source>
</evidence>
<evidence type="ECO:0000256" key="1">
    <source>
        <dbReference type="ARBA" id="ARBA00004141"/>
    </source>
</evidence>
<feature type="transmembrane region" description="Helical" evidence="6">
    <location>
        <begin position="329"/>
        <end position="355"/>
    </location>
</feature>
<dbReference type="GO" id="GO:0022857">
    <property type="term" value="F:transmembrane transporter activity"/>
    <property type="evidence" value="ECO:0007669"/>
    <property type="project" value="InterPro"/>
</dbReference>
<keyword evidence="3 6" id="KW-0812">Transmembrane</keyword>
<feature type="transmembrane region" description="Helical" evidence="6">
    <location>
        <begin position="437"/>
        <end position="456"/>
    </location>
</feature>
<dbReference type="CDD" id="cd17328">
    <property type="entry name" value="MFS_spinster_like"/>
    <property type="match status" value="1"/>
</dbReference>
<dbReference type="AlphaFoldDB" id="A0A7W8L3M0"/>
<proteinExistence type="predicted"/>
<dbReference type="SUPFAM" id="SSF103473">
    <property type="entry name" value="MFS general substrate transporter"/>
    <property type="match status" value="1"/>
</dbReference>
<feature type="transmembrane region" description="Helical" evidence="6">
    <location>
        <begin position="236"/>
        <end position="258"/>
    </location>
</feature>
<dbReference type="PROSITE" id="PS50850">
    <property type="entry name" value="MFS"/>
    <property type="match status" value="1"/>
</dbReference>
<dbReference type="InterPro" id="IPR011701">
    <property type="entry name" value="MFS"/>
</dbReference>
<evidence type="ECO:0000313" key="9">
    <source>
        <dbReference type="Proteomes" id="UP000592820"/>
    </source>
</evidence>
<dbReference type="InterPro" id="IPR044770">
    <property type="entry name" value="MFS_spinster-like"/>
</dbReference>
<dbReference type="Gene3D" id="1.20.1250.20">
    <property type="entry name" value="MFS general substrate transporter like domains"/>
    <property type="match status" value="2"/>
</dbReference>
<evidence type="ECO:0000256" key="6">
    <source>
        <dbReference type="SAM" id="Phobius"/>
    </source>
</evidence>
<keyword evidence="4 6" id="KW-1133">Transmembrane helix</keyword>
<dbReference type="PANTHER" id="PTHR23505">
    <property type="entry name" value="SPINSTER"/>
    <property type="match status" value="1"/>
</dbReference>
<reference evidence="8 9" key="1">
    <citation type="submission" date="2020-08" db="EMBL/GenBank/DDBJ databases">
        <title>Genomic Encyclopedia of Type Strains, Phase IV (KMG-V): Genome sequencing to study the core and pangenomes of soil and plant-associated prokaryotes.</title>
        <authorList>
            <person name="Whitman W."/>
        </authorList>
    </citation>
    <scope>NUCLEOTIDE SEQUENCE [LARGE SCALE GENOMIC DNA]</scope>
    <source>
        <strain evidence="8 9">JPY162</strain>
    </source>
</reference>
<evidence type="ECO:0000313" key="8">
    <source>
        <dbReference type="EMBL" id="MBB5399847.1"/>
    </source>
</evidence>
<dbReference type="Pfam" id="PF07690">
    <property type="entry name" value="MFS_1"/>
    <property type="match status" value="1"/>
</dbReference>
<dbReference type="PANTHER" id="PTHR23505:SF79">
    <property type="entry name" value="PROTEIN SPINSTER"/>
    <property type="match status" value="1"/>
</dbReference>
<keyword evidence="2" id="KW-0813">Transport</keyword>
<protein>
    <submittedName>
        <fullName evidence="8">Putative MFS family arabinose efflux permease</fullName>
    </submittedName>
</protein>
<name>A0A7W8L3M0_9BURK</name>
<comment type="subcellular location">
    <subcellularLocation>
        <location evidence="1">Membrane</location>
        <topology evidence="1">Multi-pass membrane protein</topology>
    </subcellularLocation>
</comment>
<evidence type="ECO:0000256" key="4">
    <source>
        <dbReference type="ARBA" id="ARBA00022989"/>
    </source>
</evidence>
<feature type="transmembrane region" description="Helical" evidence="6">
    <location>
        <begin position="367"/>
        <end position="387"/>
    </location>
</feature>
<feature type="transmembrane region" description="Helical" evidence="6">
    <location>
        <begin position="179"/>
        <end position="198"/>
    </location>
</feature>
<evidence type="ECO:0000256" key="3">
    <source>
        <dbReference type="ARBA" id="ARBA00022692"/>
    </source>
</evidence>